<dbReference type="Gene3D" id="1.20.1720.10">
    <property type="entry name" value="Multidrug resistance protein D"/>
    <property type="match status" value="1"/>
</dbReference>
<dbReference type="InterPro" id="IPR011701">
    <property type="entry name" value="MFS"/>
</dbReference>
<dbReference type="NCBIfam" id="TIGR00710">
    <property type="entry name" value="efflux_Bcr_CflA"/>
    <property type="match status" value="1"/>
</dbReference>
<dbReference type="Proteomes" id="UP001317705">
    <property type="component" value="Chromosome"/>
</dbReference>
<dbReference type="RefSeq" id="WP_281999719.1">
    <property type="nucleotide sequence ID" value="NZ_AP027151.1"/>
</dbReference>
<feature type="transmembrane region" description="Helical" evidence="8">
    <location>
        <begin position="20"/>
        <end position="38"/>
    </location>
</feature>
<sequence length="408" mass="42820">MEMTTTAPAIQPAEMTRGQLARMVLILGALTAFSSMSIDMYLPAFPQIAGDLRVPLGTVQLSVSAFLFGSAAGQLFYGPLADRWGRRRPLLWGLALYVASTIGCATVHTGGGLLFWRVVMAVGGGAGMVISRAVVRDLYDTAEAARMFSLLMLVMGAAPILAPIFGGQLLLVTGWRGIFGFLGVFGVASIIAAALGLPESLPAERRSRRGFAEMTAIYGRLLRHRRYRRYAVALGCVAGINFAYISGAPFFFIELHGVTPQQFGLFFGANACGLIGASQVNRRLLRRFSAQRILHGAFTVNVVAALLLTGSVLSGVGGFPAQVVLIFVCLSMTGLLYPNVTALALAPFDQAAGSASALLGTIQYALGATAGVLVDLLAGGTALPMIVTMALCGGVGWLAQRLPAERGA</sequence>
<comment type="similarity">
    <text evidence="2">Belongs to the major facilitator superfamily. Bcr/CmlA family.</text>
</comment>
<dbReference type="Pfam" id="PF07690">
    <property type="entry name" value="MFS_1"/>
    <property type="match status" value="1"/>
</dbReference>
<dbReference type="PANTHER" id="PTHR23502">
    <property type="entry name" value="MAJOR FACILITATOR SUPERFAMILY"/>
    <property type="match status" value="1"/>
</dbReference>
<evidence type="ECO:0000313" key="11">
    <source>
        <dbReference type="Proteomes" id="UP001317705"/>
    </source>
</evidence>
<dbReference type="CDD" id="cd17320">
    <property type="entry name" value="MFS_MdfA_MDR_like"/>
    <property type="match status" value="1"/>
</dbReference>
<keyword evidence="5 8" id="KW-0812">Transmembrane</keyword>
<feature type="transmembrane region" description="Helical" evidence="8">
    <location>
        <begin position="114"/>
        <end position="135"/>
    </location>
</feature>
<feature type="transmembrane region" description="Helical" evidence="8">
    <location>
        <begin position="352"/>
        <end position="374"/>
    </location>
</feature>
<dbReference type="InterPro" id="IPR036259">
    <property type="entry name" value="MFS_trans_sf"/>
</dbReference>
<evidence type="ECO:0000313" key="10">
    <source>
        <dbReference type="EMBL" id="BDV43592.1"/>
    </source>
</evidence>
<name>A0ABN6VVI4_9BACT</name>
<evidence type="ECO:0000256" key="6">
    <source>
        <dbReference type="ARBA" id="ARBA00022989"/>
    </source>
</evidence>
<feature type="transmembrane region" description="Helical" evidence="8">
    <location>
        <begin position="263"/>
        <end position="281"/>
    </location>
</feature>
<accession>A0ABN6VVI4</accession>
<dbReference type="InterPro" id="IPR004812">
    <property type="entry name" value="Efflux_drug-R_Bcr/CmlA"/>
</dbReference>
<feature type="transmembrane region" description="Helical" evidence="8">
    <location>
        <begin position="147"/>
        <end position="166"/>
    </location>
</feature>
<dbReference type="SUPFAM" id="SSF103473">
    <property type="entry name" value="MFS general substrate transporter"/>
    <property type="match status" value="1"/>
</dbReference>
<comment type="subcellular location">
    <subcellularLocation>
        <location evidence="1">Cell membrane</location>
        <topology evidence="1">Multi-pass membrane protein</topology>
    </subcellularLocation>
</comment>
<feature type="transmembrane region" description="Helical" evidence="8">
    <location>
        <begin position="319"/>
        <end position="340"/>
    </location>
</feature>
<keyword evidence="4" id="KW-1003">Cell membrane</keyword>
<dbReference type="PROSITE" id="PS50850">
    <property type="entry name" value="MFS"/>
    <property type="match status" value="1"/>
</dbReference>
<evidence type="ECO:0000256" key="8">
    <source>
        <dbReference type="SAM" id="Phobius"/>
    </source>
</evidence>
<protein>
    <submittedName>
        <fullName evidence="10">Bcr/CflA family drug resistance efflux transporter</fullName>
    </submittedName>
</protein>
<dbReference type="InterPro" id="IPR020846">
    <property type="entry name" value="MFS_dom"/>
</dbReference>
<evidence type="ECO:0000256" key="1">
    <source>
        <dbReference type="ARBA" id="ARBA00004651"/>
    </source>
</evidence>
<evidence type="ECO:0000256" key="4">
    <source>
        <dbReference type="ARBA" id="ARBA00022475"/>
    </source>
</evidence>
<evidence type="ECO:0000256" key="5">
    <source>
        <dbReference type="ARBA" id="ARBA00022692"/>
    </source>
</evidence>
<feature type="transmembrane region" description="Helical" evidence="8">
    <location>
        <begin position="293"/>
        <end position="313"/>
    </location>
</feature>
<feature type="transmembrane region" description="Helical" evidence="8">
    <location>
        <begin position="58"/>
        <end position="77"/>
    </location>
</feature>
<dbReference type="EMBL" id="AP027151">
    <property type="protein sequence ID" value="BDV43592.1"/>
    <property type="molecule type" value="Genomic_DNA"/>
</dbReference>
<feature type="transmembrane region" description="Helical" evidence="8">
    <location>
        <begin position="178"/>
        <end position="198"/>
    </location>
</feature>
<evidence type="ECO:0000256" key="7">
    <source>
        <dbReference type="ARBA" id="ARBA00023136"/>
    </source>
</evidence>
<feature type="transmembrane region" description="Helical" evidence="8">
    <location>
        <begin position="89"/>
        <end position="108"/>
    </location>
</feature>
<feature type="domain" description="Major facilitator superfamily (MFS) profile" evidence="9">
    <location>
        <begin position="20"/>
        <end position="408"/>
    </location>
</feature>
<keyword evidence="3" id="KW-0813">Transport</keyword>
<organism evidence="10 11">
    <name type="scientific">Geotalea uraniireducens</name>
    <dbReference type="NCBI Taxonomy" id="351604"/>
    <lineage>
        <taxon>Bacteria</taxon>
        <taxon>Pseudomonadati</taxon>
        <taxon>Thermodesulfobacteriota</taxon>
        <taxon>Desulfuromonadia</taxon>
        <taxon>Geobacterales</taxon>
        <taxon>Geobacteraceae</taxon>
        <taxon>Geotalea</taxon>
    </lineage>
</organism>
<keyword evidence="7 8" id="KW-0472">Membrane</keyword>
<keyword evidence="6 8" id="KW-1133">Transmembrane helix</keyword>
<evidence type="ECO:0000256" key="2">
    <source>
        <dbReference type="ARBA" id="ARBA00006236"/>
    </source>
</evidence>
<gene>
    <name evidence="10" type="ORF">GURASL_25150</name>
</gene>
<keyword evidence="11" id="KW-1185">Reference proteome</keyword>
<proteinExistence type="inferred from homology"/>
<feature type="transmembrane region" description="Helical" evidence="8">
    <location>
        <begin position="230"/>
        <end position="251"/>
    </location>
</feature>
<evidence type="ECO:0000259" key="9">
    <source>
        <dbReference type="PROSITE" id="PS50850"/>
    </source>
</evidence>
<reference evidence="10 11" key="1">
    <citation type="submission" date="2022-12" db="EMBL/GenBank/DDBJ databases">
        <title>Polyphasic characterization of Geotalea uranireducens NIT-SL11 newly isolated from a complex of sewage sludge and microbially reduced graphene oxide.</title>
        <authorList>
            <person name="Xie L."/>
            <person name="Yoshida N."/>
            <person name="Meng L."/>
        </authorList>
    </citation>
    <scope>NUCLEOTIDE SEQUENCE [LARGE SCALE GENOMIC DNA]</scope>
    <source>
        <strain evidence="10 11">NIT-SL11</strain>
    </source>
</reference>
<evidence type="ECO:0000256" key="3">
    <source>
        <dbReference type="ARBA" id="ARBA00022448"/>
    </source>
</evidence>
<dbReference type="PANTHER" id="PTHR23502:SF132">
    <property type="entry name" value="POLYAMINE TRANSPORTER 2-RELATED"/>
    <property type="match status" value="1"/>
</dbReference>
<feature type="transmembrane region" description="Helical" evidence="8">
    <location>
        <begin position="380"/>
        <end position="399"/>
    </location>
</feature>